<accession>A0A8J3IB87</accession>
<name>A0A8J3IB87_9CHLR</name>
<reference evidence="1" key="1">
    <citation type="submission" date="2020-10" db="EMBL/GenBank/DDBJ databases">
        <title>Taxonomic study of unclassified bacteria belonging to the class Ktedonobacteria.</title>
        <authorList>
            <person name="Yabe S."/>
            <person name="Wang C.M."/>
            <person name="Zheng Y."/>
            <person name="Sakai Y."/>
            <person name="Cavaletti L."/>
            <person name="Monciardini P."/>
            <person name="Donadio S."/>
        </authorList>
    </citation>
    <scope>NUCLEOTIDE SEQUENCE</scope>
    <source>
        <strain evidence="1">SOSP1-1</strain>
    </source>
</reference>
<organism evidence="1 2">
    <name type="scientific">Ktedonospora formicarum</name>
    <dbReference type="NCBI Taxonomy" id="2778364"/>
    <lineage>
        <taxon>Bacteria</taxon>
        <taxon>Bacillati</taxon>
        <taxon>Chloroflexota</taxon>
        <taxon>Ktedonobacteria</taxon>
        <taxon>Ktedonobacterales</taxon>
        <taxon>Ktedonobacteraceae</taxon>
        <taxon>Ktedonospora</taxon>
    </lineage>
</organism>
<dbReference type="AlphaFoldDB" id="A0A8J3IB87"/>
<proteinExistence type="predicted"/>
<sequence>MPGNLSMNQKEQNMIFRLGDFKQPDRDVSATCLCMLLVEMLSSIPLERKENEKSHFEASWIVAA</sequence>
<evidence type="ECO:0000313" key="1">
    <source>
        <dbReference type="EMBL" id="GHO48889.1"/>
    </source>
</evidence>
<comment type="caution">
    <text evidence="1">The sequence shown here is derived from an EMBL/GenBank/DDBJ whole genome shotgun (WGS) entry which is preliminary data.</text>
</comment>
<evidence type="ECO:0000313" key="2">
    <source>
        <dbReference type="Proteomes" id="UP000612362"/>
    </source>
</evidence>
<dbReference type="EMBL" id="BNJF01000004">
    <property type="protein sequence ID" value="GHO48889.1"/>
    <property type="molecule type" value="Genomic_DNA"/>
</dbReference>
<keyword evidence="2" id="KW-1185">Reference proteome</keyword>
<protein>
    <submittedName>
        <fullName evidence="1">Uncharacterized protein</fullName>
    </submittedName>
</protein>
<dbReference type="Proteomes" id="UP000612362">
    <property type="component" value="Unassembled WGS sequence"/>
</dbReference>
<gene>
    <name evidence="1" type="ORF">KSX_70520</name>
</gene>